<accession>A0A4S4M9S2</accession>
<dbReference type="OrthoDB" id="3227556at2759"/>
<dbReference type="AlphaFoldDB" id="A0A4S4M9S2"/>
<comment type="caution">
    <text evidence="1">The sequence shown here is derived from an EMBL/GenBank/DDBJ whole genome shotgun (WGS) entry which is preliminary data.</text>
</comment>
<reference evidence="1 2" key="1">
    <citation type="submission" date="2019-02" db="EMBL/GenBank/DDBJ databases">
        <title>Genome sequencing of the rare red list fungi Antrodiella citrinella (Flaviporus citrinellus).</title>
        <authorList>
            <person name="Buettner E."/>
            <person name="Kellner H."/>
        </authorList>
    </citation>
    <scope>NUCLEOTIDE SEQUENCE [LARGE SCALE GENOMIC DNA]</scope>
    <source>
        <strain evidence="1 2">DSM 108506</strain>
    </source>
</reference>
<name>A0A4S4M9S2_9APHY</name>
<dbReference type="EMBL" id="SGPM01000422">
    <property type="protein sequence ID" value="THH22142.1"/>
    <property type="molecule type" value="Genomic_DNA"/>
</dbReference>
<proteinExistence type="predicted"/>
<dbReference type="Proteomes" id="UP000308730">
    <property type="component" value="Unassembled WGS sequence"/>
</dbReference>
<protein>
    <submittedName>
        <fullName evidence="1">Uncharacterized protein</fullName>
    </submittedName>
</protein>
<evidence type="ECO:0000313" key="2">
    <source>
        <dbReference type="Proteomes" id="UP000308730"/>
    </source>
</evidence>
<evidence type="ECO:0000313" key="1">
    <source>
        <dbReference type="EMBL" id="THH22142.1"/>
    </source>
</evidence>
<organism evidence="1 2">
    <name type="scientific">Antrodiella citrinella</name>
    <dbReference type="NCBI Taxonomy" id="2447956"/>
    <lineage>
        <taxon>Eukaryota</taxon>
        <taxon>Fungi</taxon>
        <taxon>Dikarya</taxon>
        <taxon>Basidiomycota</taxon>
        <taxon>Agaricomycotina</taxon>
        <taxon>Agaricomycetes</taxon>
        <taxon>Polyporales</taxon>
        <taxon>Steccherinaceae</taxon>
        <taxon>Antrodiella</taxon>
    </lineage>
</organism>
<sequence length="135" mass="15343">MEYSEEEAVIRTVYHVTDAYGYWRLFTLHFALMTSKPNPLPFNETLRDLALLRSSDVDFSSLLSSIDTSPSTSPNADLVDDAQESVQRSYEFVREARAALKVLNRSEVDREGIRVDDVRGKLEDVLEGLKGELEQ</sequence>
<gene>
    <name evidence="1" type="ORF">EUX98_g8238</name>
</gene>
<keyword evidence="2" id="KW-1185">Reference proteome</keyword>